<feature type="region of interest" description="Disordered" evidence="1">
    <location>
        <begin position="39"/>
        <end position="71"/>
    </location>
</feature>
<dbReference type="Proteomes" id="UP000028582">
    <property type="component" value="Unassembled WGS sequence"/>
</dbReference>
<gene>
    <name evidence="2" type="ORF">F444_15395</name>
</gene>
<accession>A0A080ZM49</accession>
<comment type="caution">
    <text evidence="2">The sequence shown here is derived from an EMBL/GenBank/DDBJ whole genome shotgun (WGS) entry which is preliminary data.</text>
</comment>
<reference evidence="2 3" key="1">
    <citation type="submission" date="2013-11" db="EMBL/GenBank/DDBJ databases">
        <title>The Genome Sequence of Phytophthora parasitica P1976.</title>
        <authorList>
            <consortium name="The Broad Institute Genomics Platform"/>
            <person name="Russ C."/>
            <person name="Tyler B."/>
            <person name="Panabieres F."/>
            <person name="Shan W."/>
            <person name="Tripathy S."/>
            <person name="Grunwald N."/>
            <person name="Machado M."/>
            <person name="Johnson C.S."/>
            <person name="Walker B."/>
            <person name="Young S."/>
            <person name="Zeng Q."/>
            <person name="Gargeya S."/>
            <person name="Fitzgerald M."/>
            <person name="Haas B."/>
            <person name="Abouelleil A."/>
            <person name="Allen A.W."/>
            <person name="Alvarado L."/>
            <person name="Arachchi H.M."/>
            <person name="Berlin A.M."/>
            <person name="Chapman S.B."/>
            <person name="Gainer-Dewar J."/>
            <person name="Goldberg J."/>
            <person name="Griggs A."/>
            <person name="Gujja S."/>
            <person name="Hansen M."/>
            <person name="Howarth C."/>
            <person name="Imamovic A."/>
            <person name="Ireland A."/>
            <person name="Larimer J."/>
            <person name="McCowan C."/>
            <person name="Murphy C."/>
            <person name="Pearson M."/>
            <person name="Poon T.W."/>
            <person name="Priest M."/>
            <person name="Roberts A."/>
            <person name="Saif S."/>
            <person name="Shea T."/>
            <person name="Sisk P."/>
            <person name="Sykes S."/>
            <person name="Wortman J."/>
            <person name="Nusbaum C."/>
            <person name="Birren B."/>
        </authorList>
    </citation>
    <scope>NUCLEOTIDE SEQUENCE [LARGE SCALE GENOMIC DNA]</scope>
    <source>
        <strain evidence="2 3">P1976</strain>
    </source>
</reference>
<evidence type="ECO:0000313" key="2">
    <source>
        <dbReference type="EMBL" id="ETO67710.1"/>
    </source>
</evidence>
<protein>
    <submittedName>
        <fullName evidence="2">Uncharacterized protein</fullName>
    </submittedName>
</protein>
<organism evidence="2 3">
    <name type="scientific">Phytophthora nicotianae P1976</name>
    <dbReference type="NCBI Taxonomy" id="1317066"/>
    <lineage>
        <taxon>Eukaryota</taxon>
        <taxon>Sar</taxon>
        <taxon>Stramenopiles</taxon>
        <taxon>Oomycota</taxon>
        <taxon>Peronosporomycetes</taxon>
        <taxon>Peronosporales</taxon>
        <taxon>Peronosporaceae</taxon>
        <taxon>Phytophthora</taxon>
    </lineage>
</organism>
<dbReference type="EMBL" id="ANJA01002858">
    <property type="protein sequence ID" value="ETO67710.1"/>
    <property type="molecule type" value="Genomic_DNA"/>
</dbReference>
<dbReference type="AlphaFoldDB" id="A0A080ZM49"/>
<evidence type="ECO:0000256" key="1">
    <source>
        <dbReference type="SAM" id="MobiDB-lite"/>
    </source>
</evidence>
<sequence length="100" mass="11069">GAEESDENTLLRCSETGIRLAHAQHLNAFDELSTSAIRAKKHHQGRDRLGIKKAPRKRGHPKKKTAFKKLPSRERCQHQGIAFSSPICAVTGSARCIAQQ</sequence>
<name>A0A080ZM49_PHYNI</name>
<evidence type="ECO:0000313" key="3">
    <source>
        <dbReference type="Proteomes" id="UP000028582"/>
    </source>
</evidence>
<feature type="non-terminal residue" evidence="2">
    <location>
        <position position="1"/>
    </location>
</feature>
<proteinExistence type="predicted"/>
<feature type="compositionally biased region" description="Basic residues" evidence="1">
    <location>
        <begin position="39"/>
        <end position="67"/>
    </location>
</feature>